<sequence>YRTTLSWSLEISFNKRGLITEMNRNLINIKLILFVLGGWSYECVNTLTVFNDYIDRSTTGITFHRHNNARSQLSFLPVYYPNHTWRRKRVHLFPSKKYPYRTTLSWNQNNNKRNHFRYFPLRNWPRTKNIKWSNYILSYKNLNQLLKTTPRTNYYMLAEENMNVNLHNREQYFSRPILSTISPLQNNCVNTYNLNTSHSNICTEKLSTVPNTGSGIYLNKSEYISNISKFETTTRTPYWQNFGPSTGNTYMYNIFHATTVPNLINTSHIYFTIGDAITTPRTIYNSQFQLFKKLKSQNNGNQSIINYQMHRLHTTTPVIWTMASNPISLSQFSNNTAEYSNSGSETKKKSIHLYTYDNSSTDSTKAYMVSDQSMNNNCSNPLLEINKYCTYRDKHSIKELISKISLQTTRDTIVSNPIKTTMDSGTTSTPISELPYLDNTSSTAISNAVEISNYSSEKPPILDNTSYYPPIYRRGKIVQINKRLLYKESFKNKSRNFKTTTSPISIRLSKPKSREKGKYTSSTLLPSSQTTPSTQIKEQELLQVTVSNNNVKKTKNRFQNRNRFRWTPSYEKRIGKVNNNASTSSTIATLLSSSTQVVPQRNRKTNNFTRSKLSRHNKLTNIAQMNTTRSAIDLHWQSTTPLASSTPESAIMRISNISSANMFLAKNNITNPLDNLPNASNVFIAELPIVTYFKEVTESRKV</sequence>
<feature type="region of interest" description="Disordered" evidence="1">
    <location>
        <begin position="501"/>
        <end position="535"/>
    </location>
</feature>
<accession>A0A0A1WW43</accession>
<proteinExistence type="predicted"/>
<name>A0A0A1WW43_ZEUCU</name>
<dbReference type="AlphaFoldDB" id="A0A0A1WW43"/>
<protein>
    <submittedName>
        <fullName evidence="2">Uncharacterized protein</fullName>
    </submittedName>
</protein>
<feature type="compositionally biased region" description="Low complexity" evidence="1">
    <location>
        <begin position="520"/>
        <end position="535"/>
    </location>
</feature>
<dbReference type="EMBL" id="GBXI01011018">
    <property type="protein sequence ID" value="JAD03274.1"/>
    <property type="molecule type" value="Transcribed_RNA"/>
</dbReference>
<reference evidence="2" key="2">
    <citation type="journal article" date="2015" name="Gigascience">
        <title>Reconstructing a comprehensive transcriptome assembly of a white-pupal translocated strain of the pest fruit fly Bactrocera cucurbitae.</title>
        <authorList>
            <person name="Sim S.B."/>
            <person name="Calla B."/>
            <person name="Hall B."/>
            <person name="DeRego T."/>
            <person name="Geib S.M."/>
        </authorList>
    </citation>
    <scope>NUCLEOTIDE SEQUENCE</scope>
</reference>
<organism evidence="2">
    <name type="scientific">Zeugodacus cucurbitae</name>
    <name type="common">Melon fruit fly</name>
    <name type="synonym">Bactrocera cucurbitae</name>
    <dbReference type="NCBI Taxonomy" id="28588"/>
    <lineage>
        <taxon>Eukaryota</taxon>
        <taxon>Metazoa</taxon>
        <taxon>Ecdysozoa</taxon>
        <taxon>Arthropoda</taxon>
        <taxon>Hexapoda</taxon>
        <taxon>Insecta</taxon>
        <taxon>Pterygota</taxon>
        <taxon>Neoptera</taxon>
        <taxon>Endopterygota</taxon>
        <taxon>Diptera</taxon>
        <taxon>Brachycera</taxon>
        <taxon>Muscomorpha</taxon>
        <taxon>Tephritoidea</taxon>
        <taxon>Tephritidae</taxon>
        <taxon>Zeugodacus</taxon>
        <taxon>Zeugodacus</taxon>
    </lineage>
</organism>
<reference evidence="2" key="1">
    <citation type="submission" date="2014-11" db="EMBL/GenBank/DDBJ databases">
        <authorList>
            <person name="Geib S."/>
        </authorList>
    </citation>
    <scope>NUCLEOTIDE SEQUENCE</scope>
</reference>
<feature type="non-terminal residue" evidence="2">
    <location>
        <position position="1"/>
    </location>
</feature>
<evidence type="ECO:0000256" key="1">
    <source>
        <dbReference type="SAM" id="MobiDB-lite"/>
    </source>
</evidence>
<evidence type="ECO:0000313" key="2">
    <source>
        <dbReference type="EMBL" id="JAD03274.1"/>
    </source>
</evidence>
<gene>
    <name evidence="2" type="ORF">g.35738</name>
</gene>